<evidence type="ECO:0000256" key="4">
    <source>
        <dbReference type="PROSITE-ProRule" id="PRU01248"/>
    </source>
</evidence>
<sequence>MLVLHNGPALVSSIHQRKGRTGYYITVATPKSLRAKLGNSIRKKVGNTHKEALANRSKVEAEIQRQIGKELNQLSLVEEVQENYRKNDLSELPKDEKEILKDIYQIDFDKEGKPTNPEEVALWEELDGKTTYHQWINKRKMIEGVSKSTVNGWYTKLSKLAKWKGSDYLAELTKSQAIKFKDYLIQKGYEPSSVKNIIGTLNAFWNWGIENEIIEMNIWTGLKKRLPDPEKKALPPKEILDKATIKASTITSLRKEKDYAFLIQRYTACRKGAANGLRHCDIDLNKKTITFTAWEKVVNYEKKRGGKRREKQIRRLKSQKDERTIPMSNALYEAIKDMPLIKDSDDPIWPNRYKSSDDSWGHHHCNEFKNKYGLPSHDLRRFGITALINEGVSPYRIWDVVRHKIPGMSEVTMMYNRPTTQDLIEAMEVIAK</sequence>
<dbReference type="GO" id="GO:0015074">
    <property type="term" value="P:DNA integration"/>
    <property type="evidence" value="ECO:0007669"/>
    <property type="project" value="InterPro"/>
</dbReference>
<keyword evidence="2 4" id="KW-0238">DNA-binding</keyword>
<dbReference type="Proteomes" id="UP000666562">
    <property type="component" value="Unassembled WGS sequence"/>
</dbReference>
<dbReference type="InterPro" id="IPR010998">
    <property type="entry name" value="Integrase_recombinase_N"/>
</dbReference>
<name>A0A8I1WZR1_PROMR</name>
<dbReference type="Gene3D" id="1.10.150.130">
    <property type="match status" value="1"/>
</dbReference>
<dbReference type="PANTHER" id="PTHR30349">
    <property type="entry name" value="PHAGE INTEGRASE-RELATED"/>
    <property type="match status" value="1"/>
</dbReference>
<dbReference type="InterPro" id="IPR011010">
    <property type="entry name" value="DNA_brk_join_enz"/>
</dbReference>
<dbReference type="PROSITE" id="PS51898">
    <property type="entry name" value="TYR_RECOMBINASE"/>
    <property type="match status" value="1"/>
</dbReference>
<accession>A0A8I1WZR1</accession>
<comment type="caution">
    <text evidence="7">The sequence shown here is derived from an EMBL/GenBank/DDBJ whole genome shotgun (WGS) entry which is preliminary data.</text>
</comment>
<dbReference type="AlphaFoldDB" id="A0A8I1WZR1"/>
<dbReference type="InterPro" id="IPR050090">
    <property type="entry name" value="Tyrosine_recombinase_XerCD"/>
</dbReference>
<dbReference type="Gene3D" id="1.10.443.10">
    <property type="entry name" value="Intergrase catalytic core"/>
    <property type="match status" value="1"/>
</dbReference>
<dbReference type="Pfam" id="PF13102">
    <property type="entry name" value="Phage_int_SAM_5"/>
    <property type="match status" value="1"/>
</dbReference>
<dbReference type="EMBL" id="JAAORC010000001">
    <property type="protein sequence ID" value="MBO8222595.1"/>
    <property type="molecule type" value="Genomic_DNA"/>
</dbReference>
<feature type="domain" description="Tyr recombinase" evidence="5">
    <location>
        <begin position="225"/>
        <end position="428"/>
    </location>
</feature>
<protein>
    <submittedName>
        <fullName evidence="7">Site-specific integrase</fullName>
    </submittedName>
</protein>
<dbReference type="PANTHER" id="PTHR30349:SF64">
    <property type="entry name" value="PROPHAGE INTEGRASE INTD-RELATED"/>
    <property type="match status" value="1"/>
</dbReference>
<dbReference type="InterPro" id="IPR044068">
    <property type="entry name" value="CB"/>
</dbReference>
<reference evidence="7" key="1">
    <citation type="submission" date="2020-03" db="EMBL/GenBank/DDBJ databases">
        <title>Genome differentiation and subclade ecological adaptation of Prochlorococcus HLII clade in the global ocean.</title>
        <authorList>
            <person name="Yan W."/>
            <person name="Fen X."/>
            <person name="Zhang W."/>
        </authorList>
    </citation>
    <scope>NUCLEOTIDE SEQUENCE</scope>
    <source>
        <strain evidence="7">XMU1401</strain>
    </source>
</reference>
<dbReference type="GO" id="GO:0003677">
    <property type="term" value="F:DNA binding"/>
    <property type="evidence" value="ECO:0007669"/>
    <property type="project" value="UniProtKB-UniRule"/>
</dbReference>
<evidence type="ECO:0000256" key="1">
    <source>
        <dbReference type="ARBA" id="ARBA00008857"/>
    </source>
</evidence>
<comment type="similarity">
    <text evidence="1">Belongs to the 'phage' integrase family.</text>
</comment>
<dbReference type="SUPFAM" id="SSF56349">
    <property type="entry name" value="DNA breaking-rejoining enzymes"/>
    <property type="match status" value="1"/>
</dbReference>
<evidence type="ECO:0000256" key="3">
    <source>
        <dbReference type="ARBA" id="ARBA00023172"/>
    </source>
</evidence>
<keyword evidence="3" id="KW-0233">DNA recombination</keyword>
<evidence type="ECO:0000313" key="8">
    <source>
        <dbReference type="Proteomes" id="UP000666562"/>
    </source>
</evidence>
<evidence type="ECO:0000256" key="2">
    <source>
        <dbReference type="ARBA" id="ARBA00023125"/>
    </source>
</evidence>
<evidence type="ECO:0000259" key="5">
    <source>
        <dbReference type="PROSITE" id="PS51898"/>
    </source>
</evidence>
<dbReference type="GO" id="GO:0006310">
    <property type="term" value="P:DNA recombination"/>
    <property type="evidence" value="ECO:0007669"/>
    <property type="project" value="UniProtKB-KW"/>
</dbReference>
<evidence type="ECO:0000259" key="6">
    <source>
        <dbReference type="PROSITE" id="PS51900"/>
    </source>
</evidence>
<organism evidence="7 8">
    <name type="scientific">Prochlorococcus marinus str. XMU1401</name>
    <dbReference type="NCBI Taxonomy" id="2052594"/>
    <lineage>
        <taxon>Bacteria</taxon>
        <taxon>Bacillati</taxon>
        <taxon>Cyanobacteriota</taxon>
        <taxon>Cyanophyceae</taxon>
        <taxon>Synechococcales</taxon>
        <taxon>Prochlorococcaceae</taxon>
        <taxon>Prochlorococcus</taxon>
    </lineage>
</organism>
<dbReference type="InterPro" id="IPR002104">
    <property type="entry name" value="Integrase_catalytic"/>
</dbReference>
<gene>
    <name evidence="7" type="ORF">HA142_03630</name>
</gene>
<proteinExistence type="inferred from homology"/>
<dbReference type="InterPro" id="IPR025269">
    <property type="entry name" value="SAM-like_dom"/>
</dbReference>
<dbReference type="InterPro" id="IPR013762">
    <property type="entry name" value="Integrase-like_cat_sf"/>
</dbReference>
<dbReference type="PROSITE" id="PS51900">
    <property type="entry name" value="CB"/>
    <property type="match status" value="1"/>
</dbReference>
<dbReference type="RefSeq" id="WP_100883476.1">
    <property type="nucleotide sequence ID" value="NZ_JAAORC010000001.1"/>
</dbReference>
<dbReference type="Pfam" id="PF00589">
    <property type="entry name" value="Phage_integrase"/>
    <property type="match status" value="1"/>
</dbReference>
<feature type="domain" description="Core-binding (CB)" evidence="6">
    <location>
        <begin position="126"/>
        <end position="209"/>
    </location>
</feature>
<evidence type="ECO:0000313" key="7">
    <source>
        <dbReference type="EMBL" id="MBO8222595.1"/>
    </source>
</evidence>